<evidence type="ECO:0000313" key="3">
    <source>
        <dbReference type="Proteomes" id="UP000179005"/>
    </source>
</evidence>
<protein>
    <recommendedName>
        <fullName evidence="1">R3H domain-containing protein</fullName>
    </recommendedName>
</protein>
<dbReference type="InterPro" id="IPR001374">
    <property type="entry name" value="R3H_dom"/>
</dbReference>
<sequence length="160" mass="17969">MSELETFLKEKTTEIVGKMGLEAEVSLSQEDGQTVLEINPDKEEDAPLLIGFHGATLNAFQVILGTLAFKKFGKFEPFLVESGGYRKEREEEIRARALEAADKAKFLIKEVSFPAMNASERRIIHLTLEKEKGVRTESRGEGRERHVVVIPEGLPQKDVK</sequence>
<dbReference type="STRING" id="1802619.A2797_01455"/>
<dbReference type="Pfam" id="PF01424">
    <property type="entry name" value="R3H"/>
    <property type="match status" value="1"/>
</dbReference>
<gene>
    <name evidence="2" type="ORF">A2797_01455</name>
</gene>
<dbReference type="InterPro" id="IPR015946">
    <property type="entry name" value="KH_dom-like_a/b"/>
</dbReference>
<dbReference type="SUPFAM" id="SSF82708">
    <property type="entry name" value="R3H domain"/>
    <property type="match status" value="1"/>
</dbReference>
<dbReference type="InterPro" id="IPR034079">
    <property type="entry name" value="R3H_KhpB"/>
</dbReference>
<organism evidence="2 3">
    <name type="scientific">candidate division WWE3 bacterium RIFCSPHIGHO2_01_FULL_48_15</name>
    <dbReference type="NCBI Taxonomy" id="1802619"/>
    <lineage>
        <taxon>Bacteria</taxon>
        <taxon>Katanobacteria</taxon>
    </lineage>
</organism>
<dbReference type="PANTHER" id="PTHR35800:SF1">
    <property type="entry name" value="RNA-BINDING PROTEIN KHPB"/>
    <property type="match status" value="1"/>
</dbReference>
<dbReference type="Gene3D" id="3.30.300.20">
    <property type="match status" value="1"/>
</dbReference>
<dbReference type="Proteomes" id="UP000179005">
    <property type="component" value="Unassembled WGS sequence"/>
</dbReference>
<dbReference type="CDD" id="cd02414">
    <property type="entry name" value="KH-II_Jag"/>
    <property type="match status" value="1"/>
</dbReference>
<name>A0A1F4VC65_UNCKA</name>
<dbReference type="InterPro" id="IPR036867">
    <property type="entry name" value="R3H_dom_sf"/>
</dbReference>
<comment type="caution">
    <text evidence="2">The sequence shown here is derived from an EMBL/GenBank/DDBJ whole genome shotgun (WGS) entry which is preliminary data.</text>
</comment>
<dbReference type="EMBL" id="MEVC01000018">
    <property type="protein sequence ID" value="OGC54717.1"/>
    <property type="molecule type" value="Genomic_DNA"/>
</dbReference>
<evidence type="ECO:0000259" key="1">
    <source>
        <dbReference type="PROSITE" id="PS51061"/>
    </source>
</evidence>
<proteinExistence type="predicted"/>
<feature type="domain" description="R3H" evidence="1">
    <location>
        <begin position="87"/>
        <end position="153"/>
    </location>
</feature>
<dbReference type="CDD" id="cd02644">
    <property type="entry name" value="R3H_jag"/>
    <property type="match status" value="1"/>
</dbReference>
<dbReference type="InterPro" id="IPR038008">
    <property type="entry name" value="Jag_KH"/>
</dbReference>
<dbReference type="GO" id="GO:0003723">
    <property type="term" value="F:RNA binding"/>
    <property type="evidence" value="ECO:0007669"/>
    <property type="project" value="InterPro"/>
</dbReference>
<evidence type="ECO:0000313" key="2">
    <source>
        <dbReference type="EMBL" id="OGC54717.1"/>
    </source>
</evidence>
<accession>A0A1F4VC65</accession>
<dbReference type="SMART" id="SM00393">
    <property type="entry name" value="R3H"/>
    <property type="match status" value="1"/>
</dbReference>
<dbReference type="PROSITE" id="PS51061">
    <property type="entry name" value="R3H"/>
    <property type="match status" value="1"/>
</dbReference>
<dbReference type="AlphaFoldDB" id="A0A1F4VC65"/>
<dbReference type="InterPro" id="IPR039247">
    <property type="entry name" value="KhpB"/>
</dbReference>
<reference evidence="2 3" key="1">
    <citation type="journal article" date="2016" name="Nat. Commun.">
        <title>Thousands of microbial genomes shed light on interconnected biogeochemical processes in an aquifer system.</title>
        <authorList>
            <person name="Anantharaman K."/>
            <person name="Brown C.T."/>
            <person name="Hug L.A."/>
            <person name="Sharon I."/>
            <person name="Castelle C.J."/>
            <person name="Probst A.J."/>
            <person name="Thomas B.C."/>
            <person name="Singh A."/>
            <person name="Wilkins M.J."/>
            <person name="Karaoz U."/>
            <person name="Brodie E.L."/>
            <person name="Williams K.H."/>
            <person name="Hubbard S.S."/>
            <person name="Banfield J.F."/>
        </authorList>
    </citation>
    <scope>NUCLEOTIDE SEQUENCE [LARGE SCALE GENOMIC DNA]</scope>
</reference>
<dbReference type="PANTHER" id="PTHR35800">
    <property type="entry name" value="PROTEIN JAG"/>
    <property type="match status" value="1"/>
</dbReference>
<dbReference type="Gene3D" id="3.30.1370.50">
    <property type="entry name" value="R3H-like domain"/>
    <property type="match status" value="1"/>
</dbReference>